<feature type="transmembrane region" description="Helical" evidence="1">
    <location>
        <begin position="12"/>
        <end position="34"/>
    </location>
</feature>
<dbReference type="Proteomes" id="UP000184268">
    <property type="component" value="Unassembled WGS sequence"/>
</dbReference>
<feature type="transmembrane region" description="Helical" evidence="1">
    <location>
        <begin position="90"/>
        <end position="111"/>
    </location>
</feature>
<gene>
    <name evidence="2" type="ORF">SAMN02745129_1119</name>
</gene>
<sequence>MIDRLKTLSRKALWLRPVSLVVAVSAVAWFSYTVLLGQGSEGDTGLIPSVVLLIWALAGYAMVVTFPFVPDTPSASDGRWARFKVRTVRAVYHLMAWLLLVLTLVGAWLSLRLVNIWLSGL</sequence>
<evidence type="ECO:0000313" key="3">
    <source>
        <dbReference type="Proteomes" id="UP000184268"/>
    </source>
</evidence>
<organism evidence="2 3">
    <name type="scientific">Ferrimonas marina</name>
    <dbReference type="NCBI Taxonomy" id="299255"/>
    <lineage>
        <taxon>Bacteria</taxon>
        <taxon>Pseudomonadati</taxon>
        <taxon>Pseudomonadota</taxon>
        <taxon>Gammaproteobacteria</taxon>
        <taxon>Alteromonadales</taxon>
        <taxon>Ferrimonadaceae</taxon>
        <taxon>Ferrimonas</taxon>
    </lineage>
</organism>
<dbReference type="RefSeq" id="WP_067658216.1">
    <property type="nucleotide sequence ID" value="NZ_FQXG01000001.1"/>
</dbReference>
<proteinExistence type="predicted"/>
<keyword evidence="1" id="KW-0812">Transmembrane</keyword>
<protein>
    <submittedName>
        <fullName evidence="2">Uncharacterized protein</fullName>
    </submittedName>
</protein>
<keyword evidence="1" id="KW-0472">Membrane</keyword>
<accession>A0A1M5NN06</accession>
<evidence type="ECO:0000313" key="2">
    <source>
        <dbReference type="EMBL" id="SHG90926.1"/>
    </source>
</evidence>
<keyword evidence="1" id="KW-1133">Transmembrane helix</keyword>
<keyword evidence="3" id="KW-1185">Reference proteome</keyword>
<dbReference type="STRING" id="299255.SAMN02745129_1119"/>
<dbReference type="AlphaFoldDB" id="A0A1M5NN06"/>
<evidence type="ECO:0000256" key="1">
    <source>
        <dbReference type="SAM" id="Phobius"/>
    </source>
</evidence>
<dbReference type="EMBL" id="FQXG01000001">
    <property type="protein sequence ID" value="SHG90926.1"/>
    <property type="molecule type" value="Genomic_DNA"/>
</dbReference>
<reference evidence="2 3" key="1">
    <citation type="submission" date="2016-11" db="EMBL/GenBank/DDBJ databases">
        <authorList>
            <person name="Jaros S."/>
            <person name="Januszkiewicz K."/>
            <person name="Wedrychowicz H."/>
        </authorList>
    </citation>
    <scope>NUCLEOTIDE SEQUENCE [LARGE SCALE GENOMIC DNA]</scope>
    <source>
        <strain evidence="2 3">DSM 16917</strain>
    </source>
</reference>
<name>A0A1M5NN06_9GAMM</name>
<feature type="transmembrane region" description="Helical" evidence="1">
    <location>
        <begin position="46"/>
        <end position="69"/>
    </location>
</feature>